<organism evidence="12 13">
    <name type="scientific">Thiopseudomonas acetoxidans</name>
    <dbReference type="NCBI Taxonomy" id="3041622"/>
    <lineage>
        <taxon>Bacteria</taxon>
        <taxon>Pseudomonadati</taxon>
        <taxon>Pseudomonadota</taxon>
        <taxon>Gammaproteobacteria</taxon>
        <taxon>Pseudomonadales</taxon>
        <taxon>Pseudomonadaceae</taxon>
        <taxon>Thiopseudomonas</taxon>
    </lineage>
</organism>
<evidence type="ECO:0000256" key="3">
    <source>
        <dbReference type="ARBA" id="ARBA00017876"/>
    </source>
</evidence>
<evidence type="ECO:0000256" key="6">
    <source>
        <dbReference type="ARBA" id="ARBA00022692"/>
    </source>
</evidence>
<evidence type="ECO:0000256" key="11">
    <source>
        <dbReference type="RuleBase" id="RU365087"/>
    </source>
</evidence>
<dbReference type="PANTHER" id="PTHR34182">
    <property type="entry name" value="PROTEIN-EXPORT MEMBRANE PROTEIN SECG"/>
    <property type="match status" value="1"/>
</dbReference>
<comment type="similarity">
    <text evidence="2 11">Belongs to the SecG family.</text>
</comment>
<gene>
    <name evidence="12" type="primary">secG</name>
    <name evidence="12" type="ORF">QEZ41_07945</name>
</gene>
<sequence>MLETVIIIGHLVVAIAIVGFVLIQQGKGAEAGASFGSGASATVFGAQGTGTFFSRITAVLAVIFFATSLGLAYYAKQQAKGLDTLGLPPAVQEISKDAKLGGEAAEIPALERKESEDSIPQLD</sequence>
<keyword evidence="8 11" id="KW-1133">Transmembrane helix</keyword>
<evidence type="ECO:0000256" key="8">
    <source>
        <dbReference type="ARBA" id="ARBA00022989"/>
    </source>
</evidence>
<name>A0ABT7SRP9_9GAMM</name>
<dbReference type="InterPro" id="IPR004692">
    <property type="entry name" value="SecG"/>
</dbReference>
<keyword evidence="9 11" id="KW-0811">Translocation</keyword>
<comment type="caution">
    <text evidence="12">The sequence shown here is derived from an EMBL/GenBank/DDBJ whole genome shotgun (WGS) entry which is preliminary data.</text>
</comment>
<keyword evidence="7 11" id="KW-0653">Protein transport</keyword>
<dbReference type="PRINTS" id="PR01651">
    <property type="entry name" value="SECGEXPORT"/>
</dbReference>
<evidence type="ECO:0000256" key="1">
    <source>
        <dbReference type="ARBA" id="ARBA00004651"/>
    </source>
</evidence>
<accession>A0ABT7SRP9</accession>
<keyword evidence="4 11" id="KW-0813">Transport</keyword>
<comment type="function">
    <text evidence="11">Involved in protein export. Participates in an early event of protein translocation.</text>
</comment>
<dbReference type="RefSeq" id="WP_289410878.1">
    <property type="nucleotide sequence ID" value="NZ_JAUCDY010000008.1"/>
</dbReference>
<evidence type="ECO:0000256" key="4">
    <source>
        <dbReference type="ARBA" id="ARBA00022448"/>
    </source>
</evidence>
<keyword evidence="13" id="KW-1185">Reference proteome</keyword>
<dbReference type="PANTHER" id="PTHR34182:SF1">
    <property type="entry name" value="PROTEIN-EXPORT MEMBRANE PROTEIN SECG"/>
    <property type="match status" value="1"/>
</dbReference>
<dbReference type="Proteomes" id="UP001241056">
    <property type="component" value="Unassembled WGS sequence"/>
</dbReference>
<feature type="transmembrane region" description="Helical" evidence="11">
    <location>
        <begin position="52"/>
        <end position="75"/>
    </location>
</feature>
<dbReference type="Pfam" id="PF03840">
    <property type="entry name" value="SecG"/>
    <property type="match status" value="1"/>
</dbReference>
<evidence type="ECO:0000256" key="5">
    <source>
        <dbReference type="ARBA" id="ARBA00022475"/>
    </source>
</evidence>
<reference evidence="12 13" key="1">
    <citation type="submission" date="2023-06" db="EMBL/GenBank/DDBJ databases">
        <title>Thiopseudomonas sp. CY1220 draft genome sequence.</title>
        <authorList>
            <person name="Zhao G."/>
            <person name="An M."/>
        </authorList>
    </citation>
    <scope>NUCLEOTIDE SEQUENCE [LARGE SCALE GENOMIC DNA]</scope>
    <source>
        <strain evidence="12 13">CY1220</strain>
    </source>
</reference>
<evidence type="ECO:0000256" key="7">
    <source>
        <dbReference type="ARBA" id="ARBA00022927"/>
    </source>
</evidence>
<evidence type="ECO:0000313" key="13">
    <source>
        <dbReference type="Proteomes" id="UP001241056"/>
    </source>
</evidence>
<evidence type="ECO:0000256" key="10">
    <source>
        <dbReference type="ARBA" id="ARBA00023136"/>
    </source>
</evidence>
<keyword evidence="6 11" id="KW-0812">Transmembrane</keyword>
<dbReference type="NCBIfam" id="TIGR00810">
    <property type="entry name" value="secG"/>
    <property type="match status" value="1"/>
</dbReference>
<keyword evidence="5 11" id="KW-1003">Cell membrane</keyword>
<evidence type="ECO:0000256" key="9">
    <source>
        <dbReference type="ARBA" id="ARBA00023010"/>
    </source>
</evidence>
<evidence type="ECO:0000313" key="12">
    <source>
        <dbReference type="EMBL" id="MDM7858209.1"/>
    </source>
</evidence>
<comment type="subcellular location">
    <subcellularLocation>
        <location evidence="1 11">Cell membrane</location>
        <topology evidence="1 11">Multi-pass membrane protein</topology>
    </subcellularLocation>
</comment>
<evidence type="ECO:0000256" key="2">
    <source>
        <dbReference type="ARBA" id="ARBA00008445"/>
    </source>
</evidence>
<dbReference type="EMBL" id="JAUCDY010000008">
    <property type="protein sequence ID" value="MDM7858209.1"/>
    <property type="molecule type" value="Genomic_DNA"/>
</dbReference>
<feature type="transmembrane region" description="Helical" evidence="11">
    <location>
        <begin position="6"/>
        <end position="23"/>
    </location>
</feature>
<proteinExistence type="inferred from homology"/>
<keyword evidence="10 11" id="KW-0472">Membrane</keyword>
<protein>
    <recommendedName>
        <fullName evidence="3 11">Protein-export membrane protein SecG</fullName>
    </recommendedName>
</protein>